<dbReference type="EMBL" id="UYJE01007203">
    <property type="protein sequence ID" value="VDI52578.1"/>
    <property type="molecule type" value="Genomic_DNA"/>
</dbReference>
<evidence type="ECO:0000313" key="2">
    <source>
        <dbReference type="EMBL" id="VDI52578.1"/>
    </source>
</evidence>
<name>A0A8B6FQ33_MYTGA</name>
<dbReference type="Pfam" id="PF20720">
    <property type="entry name" value="nSTAND3"/>
    <property type="match status" value="1"/>
</dbReference>
<evidence type="ECO:0000313" key="3">
    <source>
        <dbReference type="Proteomes" id="UP000596742"/>
    </source>
</evidence>
<proteinExistence type="predicted"/>
<dbReference type="AlphaFoldDB" id="A0A8B6FQ33"/>
<protein>
    <recommendedName>
        <fullName evidence="1">Novel STAND NTPase 3 domain-containing protein</fullName>
    </recommendedName>
</protein>
<gene>
    <name evidence="2" type="ORF">MGAL_10B067845</name>
</gene>
<reference evidence="2" key="1">
    <citation type="submission" date="2018-11" db="EMBL/GenBank/DDBJ databases">
        <authorList>
            <person name="Alioto T."/>
            <person name="Alioto T."/>
        </authorList>
    </citation>
    <scope>NUCLEOTIDE SEQUENCE</scope>
</reference>
<accession>A0A8B6FQ33</accession>
<comment type="caution">
    <text evidence="2">The sequence shown here is derived from an EMBL/GenBank/DDBJ whole genome shotgun (WGS) entry which is preliminary data.</text>
</comment>
<organism evidence="2 3">
    <name type="scientific">Mytilus galloprovincialis</name>
    <name type="common">Mediterranean mussel</name>
    <dbReference type="NCBI Taxonomy" id="29158"/>
    <lineage>
        <taxon>Eukaryota</taxon>
        <taxon>Metazoa</taxon>
        <taxon>Spiralia</taxon>
        <taxon>Lophotrochozoa</taxon>
        <taxon>Mollusca</taxon>
        <taxon>Bivalvia</taxon>
        <taxon>Autobranchia</taxon>
        <taxon>Pteriomorphia</taxon>
        <taxon>Mytilida</taxon>
        <taxon>Mytiloidea</taxon>
        <taxon>Mytilidae</taxon>
        <taxon>Mytilinae</taxon>
        <taxon>Mytilus</taxon>
    </lineage>
</organism>
<dbReference type="OrthoDB" id="6149069at2759"/>
<keyword evidence="3" id="KW-1185">Reference proteome</keyword>
<evidence type="ECO:0000259" key="1">
    <source>
        <dbReference type="Pfam" id="PF20720"/>
    </source>
</evidence>
<feature type="domain" description="Novel STAND NTPase 3" evidence="1">
    <location>
        <begin position="44"/>
        <end position="200"/>
    </location>
</feature>
<dbReference type="InterPro" id="IPR049050">
    <property type="entry name" value="nSTAND3"/>
</dbReference>
<dbReference type="SUPFAM" id="SSF52540">
    <property type="entry name" value="P-loop containing nucleoside triphosphate hydrolases"/>
    <property type="match status" value="1"/>
</dbReference>
<dbReference type="Proteomes" id="UP000596742">
    <property type="component" value="Unassembled WGS sequence"/>
</dbReference>
<dbReference type="InterPro" id="IPR027417">
    <property type="entry name" value="P-loop_NTPase"/>
</dbReference>
<sequence>MTTNSKAEVERLREELYCLKEELTNDNKVETCAMVEALEKENTFIPTHTLDVGLELLKTRGVVLITGMAGIGKTRNCFKLMNMFCSEIEPKYQMIKLDNLSEWDEFIDCNKTSIVFVDDLFGKTNANYDKEIHEKILNQVNAFVKKGNIKVIMSTRDTVKRDCQQFIASHPLFQRCEIDLNTDPFQMSVEQKRTLLITYMRTNDDFKYTKEGFTDTTGAIILNNIDIHDIASSNFVIGFPQAVLMFVHEKKYISLGTAFFSRPDEHTLEEINDIRRRGYLNNKFKIQYSLLVLTVLNDNCFDTSPADAIIKVNDIIDTIYGDTIKITKLDLIDSIHTLQGNFFLKHPHIAMFEHQLLFESVLVSFGQIDMNKIIPVASFEFICEMIRTTEYKSKEGEVVLLVIEECTYLLGKRISYLIHREHRHEKAAQLIQRLLHSVLIKSKNELLIDSILQSFVNEENECCSERGMYSLFSFDDTTSRLNKRFSNSAFLPAEFLLYFARKQGDEILFDIALTYITLILEGGFDIDKKTLCKTILTKSIYLLCAFGQADMVEKTIKVARKYCIPISHDDFIAYHQFGGEVISMHECIERAFLFSNLSVLQRLLSKYTLPTFNINELVESMITRKTYPSPPLESLKWLKTSQNIDKKIVLKLSIMNNFEYIADFFWDESVMLQSELSNLFIECCKNRIYNMIPWMIRRVKVNRHDAACAIRYLLGEDRFPFLDDSYEKQIVKIMKIFFLEFDLSKVDIKTTIKLASQNGFFEVVLLFFEKWSPCNFDLPAIFNEACEYCNINMVQWMLDFVEHKLLNFTTAFLKACGGNNGFSRFSYISVVEYNYDNDEKEDKKRLVIKLWNCVDDKTTFNAENAIEKACIVKRFHILQWLLEHMKPEHRNVSQVLQTCCENGQLELIEWIRSNIDTSVVDFKSCLIWLSSFTKNSTITYLSPEGNNRE</sequence>
<dbReference type="SUPFAM" id="SSF140860">
    <property type="entry name" value="Pseudo ankyrin repeat-like"/>
    <property type="match status" value="2"/>
</dbReference>